<feature type="domain" description="Non-structural maintenance of chromosome element 4 C-terminal" evidence="8">
    <location>
        <begin position="76"/>
        <end position="139"/>
    </location>
</feature>
<dbReference type="GO" id="GO:0006281">
    <property type="term" value="P:DNA repair"/>
    <property type="evidence" value="ECO:0007669"/>
    <property type="project" value="UniProtKB-UniRule"/>
</dbReference>
<evidence type="ECO:0000313" key="9">
    <source>
        <dbReference type="Proteomes" id="UP000038040"/>
    </source>
</evidence>
<sequence>LEFVKMQALHKENTGRNIDPWSFAKKLVDVLFNFSMKYHILKIGELDKHVDPLTKRLDHIMHCLKKEIRQQNNNRIGFFQFCFHPTDFSRSVENVFYISFLIREGKVQIDLTGNDGLPELDMKANQAILSFSYSQWQVLYYYY</sequence>
<evidence type="ECO:0000256" key="5">
    <source>
        <dbReference type="ARBA" id="ARBA00023204"/>
    </source>
</evidence>
<keyword evidence="3 7" id="KW-0227">DNA damage</keyword>
<evidence type="ECO:0000313" key="10">
    <source>
        <dbReference type="WBParaSite" id="DME_0000379601-mRNA-1"/>
    </source>
</evidence>
<dbReference type="GO" id="GO:0005634">
    <property type="term" value="C:nucleus"/>
    <property type="evidence" value="ECO:0007669"/>
    <property type="project" value="UniProtKB-SubCell"/>
</dbReference>
<evidence type="ECO:0000256" key="3">
    <source>
        <dbReference type="ARBA" id="ARBA00022763"/>
    </source>
</evidence>
<protein>
    <recommendedName>
        <fullName evidence="7">Non-structural maintenance of chromosomes element 4</fullName>
    </recommendedName>
</protein>
<keyword evidence="6 7" id="KW-0539">Nucleus</keyword>
<dbReference type="GO" id="GO:0030915">
    <property type="term" value="C:Smc5-Smc6 complex"/>
    <property type="evidence" value="ECO:0007669"/>
    <property type="project" value="UniProtKB-UniRule"/>
</dbReference>
<evidence type="ECO:0000256" key="2">
    <source>
        <dbReference type="ARBA" id="ARBA00008997"/>
    </source>
</evidence>
<comment type="similarity">
    <text evidence="2 7">Belongs to the NSE4 family.</text>
</comment>
<evidence type="ECO:0000256" key="6">
    <source>
        <dbReference type="ARBA" id="ARBA00023242"/>
    </source>
</evidence>
<comment type="subunit">
    <text evidence="7">Component of the SMC5-SMC6 complex.</text>
</comment>
<dbReference type="AlphaFoldDB" id="A0A0N4U9M3"/>
<dbReference type="GO" id="GO:0006310">
    <property type="term" value="P:DNA recombination"/>
    <property type="evidence" value="ECO:0007669"/>
    <property type="project" value="UniProtKB-UniRule"/>
</dbReference>
<dbReference type="Pfam" id="PF08743">
    <property type="entry name" value="Nse4_C"/>
    <property type="match status" value="1"/>
</dbReference>
<dbReference type="InterPro" id="IPR027786">
    <property type="entry name" value="Nse4/EID"/>
</dbReference>
<dbReference type="PANTHER" id="PTHR16140:SF0">
    <property type="entry name" value="NON-STRUCTURAL MAINTENANCE OF CHROMOSOMES ELEMENT 4"/>
    <property type="match status" value="1"/>
</dbReference>
<evidence type="ECO:0000256" key="4">
    <source>
        <dbReference type="ARBA" id="ARBA00023172"/>
    </source>
</evidence>
<keyword evidence="5 7" id="KW-0234">DNA repair</keyword>
<evidence type="ECO:0000256" key="1">
    <source>
        <dbReference type="ARBA" id="ARBA00004123"/>
    </source>
</evidence>
<keyword evidence="4 7" id="KW-0233">DNA recombination</keyword>
<comment type="subcellular location">
    <subcellularLocation>
        <location evidence="1 7">Nucleus</location>
    </subcellularLocation>
</comment>
<accession>A0A0N4U9M3</accession>
<evidence type="ECO:0000256" key="7">
    <source>
        <dbReference type="RuleBase" id="RU365071"/>
    </source>
</evidence>
<dbReference type="WBParaSite" id="DME_0000379601-mRNA-1">
    <property type="protein sequence ID" value="DME_0000379601-mRNA-1"/>
    <property type="gene ID" value="DME_0000379601"/>
</dbReference>
<reference evidence="10" key="1">
    <citation type="submission" date="2017-02" db="UniProtKB">
        <authorList>
            <consortium name="WormBaseParasite"/>
        </authorList>
    </citation>
    <scope>IDENTIFICATION</scope>
</reference>
<dbReference type="Proteomes" id="UP000038040">
    <property type="component" value="Unplaced"/>
</dbReference>
<organism evidence="9 10">
    <name type="scientific">Dracunculus medinensis</name>
    <name type="common">Guinea worm</name>
    <dbReference type="NCBI Taxonomy" id="318479"/>
    <lineage>
        <taxon>Eukaryota</taxon>
        <taxon>Metazoa</taxon>
        <taxon>Ecdysozoa</taxon>
        <taxon>Nematoda</taxon>
        <taxon>Chromadorea</taxon>
        <taxon>Rhabditida</taxon>
        <taxon>Spirurina</taxon>
        <taxon>Dracunculoidea</taxon>
        <taxon>Dracunculidae</taxon>
        <taxon>Dracunculus</taxon>
    </lineage>
</organism>
<proteinExistence type="inferred from homology"/>
<name>A0A0N4U9M3_DRAME</name>
<evidence type="ECO:0000259" key="8">
    <source>
        <dbReference type="Pfam" id="PF08743"/>
    </source>
</evidence>
<comment type="function">
    <text evidence="7">Component of the SMC5-SMC6 complex, that promotes sister chromatid alignment after DNA damage and facilitates double-stranded DNA breaks (DSBs) repair via homologous recombination between sister chromatids.</text>
</comment>
<dbReference type="InterPro" id="IPR014854">
    <property type="entry name" value="Nse4_C"/>
</dbReference>
<dbReference type="PANTHER" id="PTHR16140">
    <property type="entry name" value="NON-STRUCTURAL MAINTENANCE OF CHROMOSOMES ELEMENT 4"/>
    <property type="match status" value="1"/>
</dbReference>